<keyword evidence="2" id="KW-1185">Reference proteome</keyword>
<name>A0A136PWT7_9ACTN</name>
<sequence length="198" mass="21287">MVNNSKIDDENAIVFQQQPSQPADMYSLAWLSKMCHAGTSITFKWTIDYNFVWGQTGTLKPGVDYEAGQIIPADLQNQNMVTLSYIDDGFEFGTPTSGAAPGSLLITEDETVPGPGLATQGSVGIGMSGAGTFVVPTQPKTGAQFLLTPTYWLAFGSYKAGTVVTEDILTEPYQLKYPDGETDATAVFDGENWTITFG</sequence>
<comment type="caution">
    <text evidence="1">The sequence shown here is derived from an EMBL/GenBank/DDBJ whole genome shotgun (WGS) entry which is preliminary data.</text>
</comment>
<gene>
    <name evidence="1" type="ORF">AWW66_06470</name>
</gene>
<organism evidence="1 2">
    <name type="scientific">Micromonospora rosaria</name>
    <dbReference type="NCBI Taxonomy" id="47874"/>
    <lineage>
        <taxon>Bacteria</taxon>
        <taxon>Bacillati</taxon>
        <taxon>Actinomycetota</taxon>
        <taxon>Actinomycetes</taxon>
        <taxon>Micromonosporales</taxon>
        <taxon>Micromonosporaceae</taxon>
        <taxon>Micromonospora</taxon>
    </lineage>
</organism>
<evidence type="ECO:0000313" key="2">
    <source>
        <dbReference type="Proteomes" id="UP000070620"/>
    </source>
</evidence>
<protein>
    <recommendedName>
        <fullName evidence="3">Protein rhiA</fullName>
    </recommendedName>
</protein>
<dbReference type="AlphaFoldDB" id="A0A136PWT7"/>
<accession>A0A136PWT7</accession>
<dbReference type="OrthoDB" id="2661796at2"/>
<proteinExistence type="predicted"/>
<evidence type="ECO:0000313" key="1">
    <source>
        <dbReference type="EMBL" id="KXK62843.1"/>
    </source>
</evidence>
<evidence type="ECO:0008006" key="3">
    <source>
        <dbReference type="Google" id="ProtNLM"/>
    </source>
</evidence>
<dbReference type="Proteomes" id="UP000070620">
    <property type="component" value="Unassembled WGS sequence"/>
</dbReference>
<dbReference type="EMBL" id="LRQV01000013">
    <property type="protein sequence ID" value="KXK62843.1"/>
    <property type="molecule type" value="Genomic_DNA"/>
</dbReference>
<reference evidence="1 2" key="1">
    <citation type="submission" date="2016-01" db="EMBL/GenBank/DDBJ databases">
        <title>Whole genome sequence and analysis of Micromonospora rosaria DSM 803, which can produce antibacterial substance rosamicin.</title>
        <authorList>
            <person name="Yang H."/>
            <person name="He X."/>
            <person name="Zhu D."/>
        </authorList>
    </citation>
    <scope>NUCLEOTIDE SEQUENCE [LARGE SCALE GENOMIC DNA]</scope>
    <source>
        <strain evidence="1 2">DSM 803</strain>
    </source>
</reference>